<protein>
    <submittedName>
        <fullName evidence="9">ABC transporter permease</fullName>
    </submittedName>
</protein>
<evidence type="ECO:0000256" key="1">
    <source>
        <dbReference type="ARBA" id="ARBA00004651"/>
    </source>
</evidence>
<dbReference type="GO" id="GO:0005886">
    <property type="term" value="C:plasma membrane"/>
    <property type="evidence" value="ECO:0007669"/>
    <property type="project" value="UniProtKB-SubCell"/>
</dbReference>
<dbReference type="SUPFAM" id="SSF161098">
    <property type="entry name" value="MetI-like"/>
    <property type="match status" value="1"/>
</dbReference>
<feature type="transmembrane region" description="Helical" evidence="7">
    <location>
        <begin position="199"/>
        <end position="225"/>
    </location>
</feature>
<comment type="similarity">
    <text evidence="7">Belongs to the binding-protein-dependent transport system permease family.</text>
</comment>
<gene>
    <name evidence="9" type="ORF">E0485_04350</name>
</gene>
<proteinExistence type="inferred from homology"/>
<keyword evidence="2 7" id="KW-0813">Transport</keyword>
<feature type="transmembrane region" description="Helical" evidence="7">
    <location>
        <begin position="318"/>
        <end position="348"/>
    </location>
</feature>
<feature type="domain" description="ABC transmembrane type-1" evidence="8">
    <location>
        <begin position="197"/>
        <end position="386"/>
    </location>
</feature>
<dbReference type="GO" id="GO:0055085">
    <property type="term" value="P:transmembrane transport"/>
    <property type="evidence" value="ECO:0007669"/>
    <property type="project" value="InterPro"/>
</dbReference>
<feature type="transmembrane region" description="Helical" evidence="7">
    <location>
        <begin position="55"/>
        <end position="76"/>
    </location>
</feature>
<dbReference type="PANTHER" id="PTHR43386:SF22">
    <property type="entry name" value="OLIGOPEPTIDE TRANSPORT SYSTEM PERMEASE PROTEIN OPPC"/>
    <property type="match status" value="1"/>
</dbReference>
<accession>A0A4R4EJ86</accession>
<comment type="caution">
    <text evidence="9">The sequence shown here is derived from an EMBL/GenBank/DDBJ whole genome shotgun (WGS) entry which is preliminary data.</text>
</comment>
<reference evidence="9 10" key="1">
    <citation type="submission" date="2019-03" db="EMBL/GenBank/DDBJ databases">
        <authorList>
            <person name="Kim M.K.M."/>
        </authorList>
    </citation>
    <scope>NUCLEOTIDE SEQUENCE [LARGE SCALE GENOMIC DNA]</scope>
    <source>
        <strain evidence="9 10">18JY21-1</strain>
    </source>
</reference>
<evidence type="ECO:0000259" key="8">
    <source>
        <dbReference type="PROSITE" id="PS50928"/>
    </source>
</evidence>
<evidence type="ECO:0000256" key="4">
    <source>
        <dbReference type="ARBA" id="ARBA00022692"/>
    </source>
</evidence>
<evidence type="ECO:0000256" key="6">
    <source>
        <dbReference type="ARBA" id="ARBA00023136"/>
    </source>
</evidence>
<evidence type="ECO:0000256" key="7">
    <source>
        <dbReference type="RuleBase" id="RU363032"/>
    </source>
</evidence>
<dbReference type="AlphaFoldDB" id="A0A4R4EJ86"/>
<evidence type="ECO:0000256" key="2">
    <source>
        <dbReference type="ARBA" id="ARBA00022448"/>
    </source>
</evidence>
<dbReference type="PROSITE" id="PS50928">
    <property type="entry name" value="ABC_TM1"/>
    <property type="match status" value="1"/>
</dbReference>
<dbReference type="InterPro" id="IPR025966">
    <property type="entry name" value="OppC_N"/>
</dbReference>
<dbReference type="OrthoDB" id="9797472at2"/>
<sequence length="399" mass="44409">MRDPINHVTSVNQGTAIDPSLWNKLRDEDKDEASVASVSLTYWQDVSRRFRKNKAAMLGAIIIVLLILFALIGPLLSKHSYEEQNLSFANMPPRFDLYQVGDQYLYLHKNIKLYETTADGTLLELMSKNKEDMVKKQLVYTTISGDVIVDYSKKNTLILKDAKGNTLETVKNVSNQTYLLGTDHLGRDLLTRIMYGARISLLVAVIAALVNLVIGMMYGGIAGYFGGKVDNIMMRIVDVVSIIPLTLYVILIMVVLNSGLLSIIIALGSVYWVDMARIVRGQMLSLKEEEFVYAAKTIGTKPLQIITRHLLPNAMGSIIVTMTMLIPSAIFIEAFMSFIGLGVTAPMASWGTLCNEALESIRSFSYQLFFPAIAICITMIAFNFIGDGLRDALDPRLRK</sequence>
<evidence type="ECO:0000256" key="5">
    <source>
        <dbReference type="ARBA" id="ARBA00022989"/>
    </source>
</evidence>
<evidence type="ECO:0000313" key="9">
    <source>
        <dbReference type="EMBL" id="TCZ80244.1"/>
    </source>
</evidence>
<dbReference type="Pfam" id="PF00528">
    <property type="entry name" value="BPD_transp_1"/>
    <property type="match status" value="1"/>
</dbReference>
<dbReference type="Proteomes" id="UP000295418">
    <property type="component" value="Unassembled WGS sequence"/>
</dbReference>
<dbReference type="CDD" id="cd06261">
    <property type="entry name" value="TM_PBP2"/>
    <property type="match status" value="1"/>
</dbReference>
<dbReference type="Gene3D" id="1.10.3720.10">
    <property type="entry name" value="MetI-like"/>
    <property type="match status" value="1"/>
</dbReference>
<dbReference type="Pfam" id="PF12911">
    <property type="entry name" value="OppC_N"/>
    <property type="match status" value="1"/>
</dbReference>
<feature type="transmembrane region" description="Helical" evidence="7">
    <location>
        <begin position="368"/>
        <end position="389"/>
    </location>
</feature>
<feature type="transmembrane region" description="Helical" evidence="7">
    <location>
        <begin position="245"/>
        <end position="273"/>
    </location>
</feature>
<evidence type="ECO:0000313" key="10">
    <source>
        <dbReference type="Proteomes" id="UP000295418"/>
    </source>
</evidence>
<evidence type="ECO:0000256" key="3">
    <source>
        <dbReference type="ARBA" id="ARBA00022475"/>
    </source>
</evidence>
<dbReference type="InterPro" id="IPR050366">
    <property type="entry name" value="BP-dependent_transpt_permease"/>
</dbReference>
<keyword evidence="4 7" id="KW-0812">Transmembrane</keyword>
<keyword evidence="10" id="KW-1185">Reference proteome</keyword>
<name>A0A4R4EJ86_9BACL</name>
<keyword evidence="5 7" id="KW-1133">Transmembrane helix</keyword>
<comment type="subcellular location">
    <subcellularLocation>
        <location evidence="1 7">Cell membrane</location>
        <topology evidence="1 7">Multi-pass membrane protein</topology>
    </subcellularLocation>
</comment>
<dbReference type="InterPro" id="IPR035906">
    <property type="entry name" value="MetI-like_sf"/>
</dbReference>
<keyword evidence="6 7" id="KW-0472">Membrane</keyword>
<dbReference type="EMBL" id="SKFG01000002">
    <property type="protein sequence ID" value="TCZ80244.1"/>
    <property type="molecule type" value="Genomic_DNA"/>
</dbReference>
<dbReference type="PANTHER" id="PTHR43386">
    <property type="entry name" value="OLIGOPEPTIDE TRANSPORT SYSTEM PERMEASE PROTEIN APPC"/>
    <property type="match status" value="1"/>
</dbReference>
<keyword evidence="3" id="KW-1003">Cell membrane</keyword>
<dbReference type="InterPro" id="IPR000515">
    <property type="entry name" value="MetI-like"/>
</dbReference>
<organism evidence="9 10">
    <name type="scientific">Paenibacillus albiflavus</name>
    <dbReference type="NCBI Taxonomy" id="2545760"/>
    <lineage>
        <taxon>Bacteria</taxon>
        <taxon>Bacillati</taxon>
        <taxon>Bacillota</taxon>
        <taxon>Bacilli</taxon>
        <taxon>Bacillales</taxon>
        <taxon>Paenibacillaceae</taxon>
        <taxon>Paenibacillus</taxon>
    </lineage>
</organism>